<proteinExistence type="predicted"/>
<protein>
    <recommendedName>
        <fullName evidence="3">Response regulatory domain-containing protein</fullName>
    </recommendedName>
</protein>
<dbReference type="SMART" id="SM00448">
    <property type="entry name" value="REC"/>
    <property type="match status" value="1"/>
</dbReference>
<evidence type="ECO:0000313" key="4">
    <source>
        <dbReference type="EMBL" id="OGD54820.1"/>
    </source>
</evidence>
<evidence type="ECO:0000259" key="3">
    <source>
        <dbReference type="PROSITE" id="PS50110"/>
    </source>
</evidence>
<dbReference type="InterPro" id="IPR011006">
    <property type="entry name" value="CheY-like_superfamily"/>
</dbReference>
<organism evidence="4 5">
    <name type="scientific">Candidatus Beckwithbacteria bacterium RBG_13_35_6</name>
    <dbReference type="NCBI Taxonomy" id="1797456"/>
    <lineage>
        <taxon>Bacteria</taxon>
        <taxon>Candidatus Beckwithiibacteriota</taxon>
    </lineage>
</organism>
<evidence type="ECO:0000256" key="2">
    <source>
        <dbReference type="PROSITE-ProRule" id="PRU00169"/>
    </source>
</evidence>
<evidence type="ECO:0000313" key="5">
    <source>
        <dbReference type="Proteomes" id="UP000178758"/>
    </source>
</evidence>
<dbReference type="Pfam" id="PF00072">
    <property type="entry name" value="Response_reg"/>
    <property type="match status" value="1"/>
</dbReference>
<accession>A0A1F5DIF6</accession>
<dbReference type="InterPro" id="IPR050595">
    <property type="entry name" value="Bact_response_regulator"/>
</dbReference>
<sequence>MINQKTILFIEDDSLIVKLYTTRLELEGFKVFWVDNGQEGIDKFSKLQPNLVVLDLMIPRVSGIDVLQAIRKQDKKVPIIIYTVLSDKKRVQELKIKGATDYFIKADTHPKQLVERIKSYF</sequence>
<keyword evidence="1 2" id="KW-0597">Phosphoprotein</keyword>
<feature type="domain" description="Response regulatory" evidence="3">
    <location>
        <begin position="6"/>
        <end position="121"/>
    </location>
</feature>
<dbReference type="PANTHER" id="PTHR44591">
    <property type="entry name" value="STRESS RESPONSE REGULATOR PROTEIN 1"/>
    <property type="match status" value="1"/>
</dbReference>
<feature type="modified residue" description="4-aspartylphosphate" evidence="2">
    <location>
        <position position="55"/>
    </location>
</feature>
<dbReference type="CDD" id="cd17574">
    <property type="entry name" value="REC_OmpR"/>
    <property type="match status" value="1"/>
</dbReference>
<dbReference type="PROSITE" id="PS50110">
    <property type="entry name" value="RESPONSE_REGULATORY"/>
    <property type="match status" value="1"/>
</dbReference>
<dbReference type="InterPro" id="IPR001789">
    <property type="entry name" value="Sig_transdc_resp-reg_receiver"/>
</dbReference>
<dbReference type="Gene3D" id="3.40.50.2300">
    <property type="match status" value="1"/>
</dbReference>
<dbReference type="AlphaFoldDB" id="A0A1F5DIF6"/>
<reference evidence="4 5" key="1">
    <citation type="journal article" date="2016" name="Nat. Commun.">
        <title>Thousands of microbial genomes shed light on interconnected biogeochemical processes in an aquifer system.</title>
        <authorList>
            <person name="Anantharaman K."/>
            <person name="Brown C.T."/>
            <person name="Hug L.A."/>
            <person name="Sharon I."/>
            <person name="Castelle C.J."/>
            <person name="Probst A.J."/>
            <person name="Thomas B.C."/>
            <person name="Singh A."/>
            <person name="Wilkins M.J."/>
            <person name="Karaoz U."/>
            <person name="Brodie E.L."/>
            <person name="Williams K.H."/>
            <person name="Hubbard S.S."/>
            <person name="Banfield J.F."/>
        </authorList>
    </citation>
    <scope>NUCLEOTIDE SEQUENCE [LARGE SCALE GENOMIC DNA]</scope>
</reference>
<name>A0A1F5DIF6_9BACT</name>
<dbReference type="EMBL" id="MEZJ01000004">
    <property type="protein sequence ID" value="OGD54820.1"/>
    <property type="molecule type" value="Genomic_DNA"/>
</dbReference>
<dbReference type="SUPFAM" id="SSF52172">
    <property type="entry name" value="CheY-like"/>
    <property type="match status" value="1"/>
</dbReference>
<comment type="caution">
    <text evidence="4">The sequence shown here is derived from an EMBL/GenBank/DDBJ whole genome shotgun (WGS) entry which is preliminary data.</text>
</comment>
<dbReference type="Proteomes" id="UP000178758">
    <property type="component" value="Unassembled WGS sequence"/>
</dbReference>
<dbReference type="PANTHER" id="PTHR44591:SF3">
    <property type="entry name" value="RESPONSE REGULATORY DOMAIN-CONTAINING PROTEIN"/>
    <property type="match status" value="1"/>
</dbReference>
<evidence type="ECO:0000256" key="1">
    <source>
        <dbReference type="ARBA" id="ARBA00022553"/>
    </source>
</evidence>
<dbReference type="GO" id="GO:0000160">
    <property type="term" value="P:phosphorelay signal transduction system"/>
    <property type="evidence" value="ECO:0007669"/>
    <property type="project" value="InterPro"/>
</dbReference>
<gene>
    <name evidence="4" type="ORF">A3J78_00770</name>
</gene>